<proteinExistence type="predicted"/>
<dbReference type="Proteomes" id="UP001221546">
    <property type="component" value="Chromosome"/>
</dbReference>
<evidence type="ECO:0000313" key="1">
    <source>
        <dbReference type="EMBL" id="WFU62742.1"/>
    </source>
</evidence>
<evidence type="ECO:0000313" key="2">
    <source>
        <dbReference type="Proteomes" id="UP001221546"/>
    </source>
</evidence>
<reference evidence="1 2" key="1">
    <citation type="submission" date="2023-04" db="EMBL/GenBank/DDBJ databases">
        <title>Australian commercial rhizobial inoculants.</title>
        <authorList>
            <person name="Kohlmeier M.G."/>
            <person name="O'Hara G.W."/>
            <person name="Colombi E."/>
            <person name="Ramsay J.P."/>
            <person name="Terpolilli J."/>
        </authorList>
    </citation>
    <scope>NUCLEOTIDE SEQUENCE [LARGE SCALE GENOMIC DNA]</scope>
    <source>
        <strain evidence="1 2">CB627</strain>
    </source>
</reference>
<name>A0ABY8JG17_9BRAD</name>
<sequence length="72" mass="8100">MVAAKDLELIALREIRSFPGGEYVCHVEVEPAGSDWVMTAIARDGADLDRIQYAVSLTTKGLKQRYAVRFDW</sequence>
<keyword evidence="2" id="KW-1185">Reference proteome</keyword>
<gene>
    <name evidence="1" type="ORF">QA636_35745</name>
</gene>
<dbReference type="EMBL" id="CP121646">
    <property type="protein sequence ID" value="WFU62742.1"/>
    <property type="molecule type" value="Genomic_DNA"/>
</dbReference>
<organism evidence="1 2">
    <name type="scientific">Bradyrhizobium brasilense</name>
    <dbReference type="NCBI Taxonomy" id="1419277"/>
    <lineage>
        <taxon>Bacteria</taxon>
        <taxon>Pseudomonadati</taxon>
        <taxon>Pseudomonadota</taxon>
        <taxon>Alphaproteobacteria</taxon>
        <taxon>Hyphomicrobiales</taxon>
        <taxon>Nitrobacteraceae</taxon>
        <taxon>Bradyrhizobium</taxon>
    </lineage>
</organism>
<dbReference type="RefSeq" id="WP_310885398.1">
    <property type="nucleotide sequence ID" value="NZ_CP121646.1"/>
</dbReference>
<protein>
    <submittedName>
        <fullName evidence="1">Uncharacterized protein</fullName>
    </submittedName>
</protein>
<accession>A0ABY8JG17</accession>